<feature type="signal peptide" evidence="1">
    <location>
        <begin position="1"/>
        <end position="23"/>
    </location>
</feature>
<name>F8P7S2_SERL9</name>
<dbReference type="GeneID" id="18820860"/>
<evidence type="ECO:0000313" key="2">
    <source>
        <dbReference type="EMBL" id="EGO20480.1"/>
    </source>
</evidence>
<organism>
    <name type="scientific">Serpula lacrymans var. lacrymans (strain S7.9)</name>
    <name type="common">Dry rot fungus</name>
    <dbReference type="NCBI Taxonomy" id="578457"/>
    <lineage>
        <taxon>Eukaryota</taxon>
        <taxon>Fungi</taxon>
        <taxon>Dikarya</taxon>
        <taxon>Basidiomycota</taxon>
        <taxon>Agaricomycotina</taxon>
        <taxon>Agaricomycetes</taxon>
        <taxon>Agaricomycetidae</taxon>
        <taxon>Boletales</taxon>
        <taxon>Coniophorineae</taxon>
        <taxon>Serpulaceae</taxon>
        <taxon>Serpula</taxon>
    </lineage>
</organism>
<dbReference type="KEGG" id="sla:SERLADRAFT_476704"/>
<sequence length="106" mass="11842">GNSICLPLLSVLPCLFFLAKAQCQPHNKSTGTLAGPQHAPITSVINVSSGARGRNYLSSYEGLSSYLQEKSIDAWAIWRDILWINCSPNLTLELRSQWVPPHWYQD</sequence>
<accession>F8P7S2</accession>
<dbReference type="HOGENOM" id="CLU_2229663_0_0_1"/>
<dbReference type="EMBL" id="GL945440">
    <property type="protein sequence ID" value="EGO20480.1"/>
    <property type="molecule type" value="Genomic_DNA"/>
</dbReference>
<proteinExistence type="predicted"/>
<feature type="non-terminal residue" evidence="2">
    <location>
        <position position="1"/>
    </location>
</feature>
<evidence type="ECO:0000256" key="1">
    <source>
        <dbReference type="SAM" id="SignalP"/>
    </source>
</evidence>
<keyword evidence="1" id="KW-0732">Signal</keyword>
<dbReference type="AlphaFoldDB" id="F8P7S2"/>
<feature type="chain" id="PRO_5003376371" evidence="1">
    <location>
        <begin position="24"/>
        <end position="106"/>
    </location>
</feature>
<reference evidence="2" key="1">
    <citation type="submission" date="2011-04" db="EMBL/GenBank/DDBJ databases">
        <title>Evolution of plant cell wall degrading machinery underlies the functional diversity of forest fungi.</title>
        <authorList>
            <consortium name="US DOE Joint Genome Institute (JGI-PGF)"/>
            <person name="Eastwood D.C."/>
            <person name="Floudas D."/>
            <person name="Binder M."/>
            <person name="Majcherczyk A."/>
            <person name="Schneider P."/>
            <person name="Aerts A."/>
            <person name="Asiegbu F.O."/>
            <person name="Baker S.E."/>
            <person name="Barry K."/>
            <person name="Bendiksby M."/>
            <person name="Blumentritt M."/>
            <person name="Coutinho P.M."/>
            <person name="Cullen D."/>
            <person name="Cullen D."/>
            <person name="Gathman A."/>
            <person name="Goodell B."/>
            <person name="Henrissat B."/>
            <person name="Ihrmark K."/>
            <person name="Kauserud H."/>
            <person name="Kohler A."/>
            <person name="LaButti K."/>
            <person name="Lapidus A."/>
            <person name="Lavin J.L."/>
            <person name="Lee Y.-H."/>
            <person name="Lindquist E."/>
            <person name="Lilly W."/>
            <person name="Lucas S."/>
            <person name="Morin E."/>
            <person name="Murat C."/>
            <person name="Oguiza J.A."/>
            <person name="Park J."/>
            <person name="Pisabarro A.G."/>
            <person name="Riley R."/>
            <person name="Rosling A."/>
            <person name="Salamov A."/>
            <person name="Schmidt O."/>
            <person name="Schmutz J."/>
            <person name="Skrede I."/>
            <person name="Stenlid J."/>
            <person name="Wiebenga A."/>
            <person name="Xie X."/>
            <person name="Kues U."/>
            <person name="Hibbett D.S."/>
            <person name="Hoffmeister D."/>
            <person name="Hogberg N."/>
            <person name="Martin F."/>
            <person name="Grigoriev I.V."/>
            <person name="Watkinson S.C."/>
        </authorList>
    </citation>
    <scope>NUCLEOTIDE SEQUENCE</scope>
    <source>
        <strain evidence="2">S7.9</strain>
    </source>
</reference>
<gene>
    <name evidence="2" type="ORF">SERLADRAFT_476704</name>
</gene>
<dbReference type="Proteomes" id="UP000008064">
    <property type="component" value="Unassembled WGS sequence"/>
</dbReference>
<protein>
    <submittedName>
        <fullName evidence="2">Uncharacterized protein</fullName>
    </submittedName>
</protein>
<dbReference type="RefSeq" id="XP_007322446.1">
    <property type="nucleotide sequence ID" value="XM_007322384.1"/>
</dbReference>